<dbReference type="GO" id="GO:0003677">
    <property type="term" value="F:DNA binding"/>
    <property type="evidence" value="ECO:0007669"/>
    <property type="project" value="UniProtKB-KW"/>
</dbReference>
<feature type="transmembrane region" description="Helical" evidence="10">
    <location>
        <begin position="335"/>
        <end position="354"/>
    </location>
</feature>
<keyword evidence="10" id="KW-0472">Membrane</keyword>
<feature type="compositionally biased region" description="Low complexity" evidence="9">
    <location>
        <begin position="121"/>
        <end position="137"/>
    </location>
</feature>
<feature type="compositionally biased region" description="Polar residues" evidence="9">
    <location>
        <begin position="577"/>
        <end position="589"/>
    </location>
</feature>
<dbReference type="GO" id="GO:0005634">
    <property type="term" value="C:nucleus"/>
    <property type="evidence" value="ECO:0007669"/>
    <property type="project" value="UniProtKB-SubCell"/>
</dbReference>
<dbReference type="InterPro" id="IPR046347">
    <property type="entry name" value="bZIP_sf"/>
</dbReference>
<evidence type="ECO:0000256" key="6">
    <source>
        <dbReference type="ARBA" id="ARBA00023163"/>
    </source>
</evidence>
<feature type="domain" description="BZIP" evidence="11">
    <location>
        <begin position="182"/>
        <end position="242"/>
    </location>
</feature>
<sequence>MASESLELEMEPSSFPQQDSADIDLEQLLDKSDVFDFPADGCEEGWVDSLLNDAFDVDFSFEDFDPQAETAAPFCFQEQTLSNPQSSDESVTASDGNGDSDQTIDQIPVLTISDTENEGGSIQPSSSPSPDSSSENSKVADPRKSQSLKRQRRAEDAVNLHDMSFNSSSMRCGGTTPPVDEDEKKKARLIRNRESAQLSRQRKKNYIDELEEKVKSMNSTISELNNTIAYLSAENVKLKQQLGLGAMCPNPNGGNQPAMAAPLAYPWPPFPAYPVIAGAMGGRVYGPGSQVPLVPIPRLRSQQPAPASSKSRKPFKSCAADASSDQKPAKRIKKVASVAFLGLFLFVFFLVGGFCPLPDLRLRENREYMMEWSNGGLLLTGGGRVLTSWEGGNSTIRDKGMNNKYRPDFDRGKAGRDDFRYKEEFDKYAYPNGSESKPLVASLFVPRNDKLVKIDGNLIIHAVLAGEKASRADRDGKEDVVATERESEKNSLAIITGRHRALAAARVSGRSVDIRSPLFEGAAENRRALVTNSRSNYREDSKSTSVDRSIQQWFREGLAGPVLSSGMCTEVFQFDASANSPASTRNSKIMTDVSPRAANSSVRQSRNNSSDPKLNVARRSGRVNMLRNRRVSYAVPLPPAKPSLPDRNERNFTNHTERIHEDRGYQAKSTTPSSMVVSVLVDPRETGDEGMFSSGSLSRIFVVVLIDRVKYVTYSCVLPSKGSVPHLVRG</sequence>
<evidence type="ECO:0000256" key="7">
    <source>
        <dbReference type="ARBA" id="ARBA00023242"/>
    </source>
</evidence>
<keyword evidence="6" id="KW-0804">Transcription</keyword>
<dbReference type="Pfam" id="PF00170">
    <property type="entry name" value="bZIP_1"/>
    <property type="match status" value="1"/>
</dbReference>
<evidence type="ECO:0000313" key="12">
    <source>
        <dbReference type="EMBL" id="JAG94842.1"/>
    </source>
</evidence>
<evidence type="ECO:0000256" key="1">
    <source>
        <dbReference type="ARBA" id="ARBA00004123"/>
    </source>
</evidence>
<evidence type="ECO:0000256" key="10">
    <source>
        <dbReference type="SAM" id="Phobius"/>
    </source>
</evidence>
<dbReference type="SUPFAM" id="SSF57959">
    <property type="entry name" value="Leucine zipper domain"/>
    <property type="match status" value="1"/>
</dbReference>
<dbReference type="GO" id="GO:0005789">
    <property type="term" value="C:endoplasmic reticulum membrane"/>
    <property type="evidence" value="ECO:0007669"/>
    <property type="project" value="UniProtKB-SubCell"/>
</dbReference>
<dbReference type="PANTHER" id="PTHR47416">
    <property type="entry name" value="BASIC-LEUCINE ZIPPER TRANSCRIPTION FACTOR F-RELATED"/>
    <property type="match status" value="1"/>
</dbReference>
<dbReference type="GO" id="GO:0003700">
    <property type="term" value="F:DNA-binding transcription factor activity"/>
    <property type="evidence" value="ECO:0007669"/>
    <property type="project" value="InterPro"/>
</dbReference>
<evidence type="ECO:0000259" key="11">
    <source>
        <dbReference type="PROSITE" id="PS50217"/>
    </source>
</evidence>
<keyword evidence="8" id="KW-0175">Coiled coil</keyword>
<comment type="similarity">
    <text evidence="3">Belongs to the bZIP family.</text>
</comment>
<evidence type="ECO:0000256" key="5">
    <source>
        <dbReference type="ARBA" id="ARBA00023125"/>
    </source>
</evidence>
<feature type="region of interest" description="Disordered" evidence="9">
    <location>
        <begin position="577"/>
        <end position="618"/>
    </location>
</feature>
<accession>A0A0D6QTB3</accession>
<evidence type="ECO:0000256" key="3">
    <source>
        <dbReference type="ARBA" id="ARBA00007163"/>
    </source>
</evidence>
<dbReference type="InterPro" id="IPR004827">
    <property type="entry name" value="bZIP"/>
</dbReference>
<dbReference type="PANTHER" id="PTHR47416:SF3">
    <property type="entry name" value="BZIP TRANSCRIPTION FACTOR 17-RELATED"/>
    <property type="match status" value="1"/>
</dbReference>
<name>A0A0D6QTB3_ARACU</name>
<feature type="region of interest" description="Disordered" evidence="9">
    <location>
        <begin position="1"/>
        <end position="21"/>
    </location>
</feature>
<dbReference type="Gene3D" id="1.20.5.170">
    <property type="match status" value="1"/>
</dbReference>
<evidence type="ECO:0000256" key="8">
    <source>
        <dbReference type="SAM" id="Coils"/>
    </source>
</evidence>
<organism evidence="12">
    <name type="scientific">Araucaria cunninghamii</name>
    <name type="common">Hoop pine</name>
    <name type="synonym">Moreton Bay pine</name>
    <dbReference type="NCBI Taxonomy" id="56994"/>
    <lineage>
        <taxon>Eukaryota</taxon>
        <taxon>Viridiplantae</taxon>
        <taxon>Streptophyta</taxon>
        <taxon>Embryophyta</taxon>
        <taxon>Tracheophyta</taxon>
        <taxon>Spermatophyta</taxon>
        <taxon>Pinopsida</taxon>
        <taxon>Pinidae</taxon>
        <taxon>Conifers II</taxon>
        <taxon>Araucariales</taxon>
        <taxon>Araucariaceae</taxon>
        <taxon>Araucaria</taxon>
    </lineage>
</organism>
<proteinExistence type="inferred from homology"/>
<feature type="coiled-coil region" evidence="8">
    <location>
        <begin position="193"/>
        <end position="241"/>
    </location>
</feature>
<evidence type="ECO:0000256" key="9">
    <source>
        <dbReference type="SAM" id="MobiDB-lite"/>
    </source>
</evidence>
<keyword evidence="10" id="KW-0812">Transmembrane</keyword>
<dbReference type="SMART" id="SM00338">
    <property type="entry name" value="BRLZ"/>
    <property type="match status" value="1"/>
</dbReference>
<feature type="region of interest" description="Disordered" evidence="9">
    <location>
        <begin position="70"/>
        <end position="187"/>
    </location>
</feature>
<keyword evidence="4" id="KW-0805">Transcription regulation</keyword>
<dbReference type="PROSITE" id="PS50217">
    <property type="entry name" value="BZIP"/>
    <property type="match status" value="1"/>
</dbReference>
<feature type="compositionally biased region" description="Low complexity" evidence="9">
    <location>
        <begin position="596"/>
        <end position="610"/>
    </location>
</feature>
<protein>
    <recommendedName>
        <fullName evidence="11">BZIP domain-containing protein</fullName>
    </recommendedName>
</protein>
<reference evidence="12" key="1">
    <citation type="submission" date="2015-03" db="EMBL/GenBank/DDBJ databases">
        <title>A transcriptome of Araucaria cunninghamii, an australian fine timber species.</title>
        <authorList>
            <person name="Jing Yi C.J.Y."/>
            <person name="Yin San L.Y.S."/>
            <person name="Abdul Karim S.S."/>
            <person name="Wan Azmi N.N."/>
            <person name="Hercus R.R."/>
            <person name="Croft L.L."/>
        </authorList>
    </citation>
    <scope>NUCLEOTIDE SEQUENCE</scope>
    <source>
        <strain evidence="12">MI0301</strain>
        <tissue evidence="12">Leaf</tissue>
    </source>
</reference>
<keyword evidence="10" id="KW-1133">Transmembrane helix</keyword>
<evidence type="ECO:0000256" key="2">
    <source>
        <dbReference type="ARBA" id="ARBA00004389"/>
    </source>
</evidence>
<feature type="compositionally biased region" description="Polar residues" evidence="9">
    <location>
        <begin position="77"/>
        <end position="105"/>
    </location>
</feature>
<comment type="subcellular location">
    <subcellularLocation>
        <location evidence="2">Endoplasmic reticulum membrane</location>
        <topology evidence="2">Single-pass membrane protein</topology>
    </subcellularLocation>
    <subcellularLocation>
        <location evidence="1">Nucleus</location>
    </subcellularLocation>
</comment>
<feature type="region of interest" description="Disordered" evidence="9">
    <location>
        <begin position="301"/>
        <end position="323"/>
    </location>
</feature>
<feature type="compositionally biased region" description="Acidic residues" evidence="9">
    <location>
        <begin position="1"/>
        <end position="10"/>
    </location>
</feature>
<dbReference type="EMBL" id="GCKF01042313">
    <property type="protein sequence ID" value="JAG94842.1"/>
    <property type="molecule type" value="Transcribed_RNA"/>
</dbReference>
<dbReference type="CDD" id="cd14704">
    <property type="entry name" value="bZIP_HY5-like"/>
    <property type="match status" value="1"/>
</dbReference>
<keyword evidence="7" id="KW-0539">Nucleus</keyword>
<keyword evidence="5" id="KW-0238">DNA-binding</keyword>
<evidence type="ECO:0000256" key="4">
    <source>
        <dbReference type="ARBA" id="ARBA00023015"/>
    </source>
</evidence>
<dbReference type="AlphaFoldDB" id="A0A0D6QTB3"/>